<dbReference type="InterPro" id="IPR052337">
    <property type="entry name" value="SAT4-like"/>
</dbReference>
<dbReference type="Proteomes" id="UP000799771">
    <property type="component" value="Unassembled WGS sequence"/>
</dbReference>
<dbReference type="OrthoDB" id="2496787at2759"/>
<feature type="transmembrane region" description="Helical" evidence="7">
    <location>
        <begin position="6"/>
        <end position="28"/>
    </location>
</feature>
<evidence type="ECO:0000256" key="1">
    <source>
        <dbReference type="ARBA" id="ARBA00004141"/>
    </source>
</evidence>
<keyword evidence="10" id="KW-1185">Reference proteome</keyword>
<dbReference type="GeneID" id="54409907"/>
<evidence type="ECO:0000256" key="2">
    <source>
        <dbReference type="ARBA" id="ARBA00022692"/>
    </source>
</evidence>
<dbReference type="Pfam" id="PF20684">
    <property type="entry name" value="Fung_rhodopsin"/>
    <property type="match status" value="1"/>
</dbReference>
<dbReference type="RefSeq" id="XP_033526285.1">
    <property type="nucleotide sequence ID" value="XM_033669475.1"/>
</dbReference>
<dbReference type="AlphaFoldDB" id="A0A6A6ALA8"/>
<evidence type="ECO:0000256" key="3">
    <source>
        <dbReference type="ARBA" id="ARBA00022989"/>
    </source>
</evidence>
<evidence type="ECO:0000256" key="6">
    <source>
        <dbReference type="SAM" id="MobiDB-lite"/>
    </source>
</evidence>
<dbReference type="PANTHER" id="PTHR33048">
    <property type="entry name" value="PTH11-LIKE INTEGRAL MEMBRANE PROTEIN (AFU_ORTHOLOGUE AFUA_5G11245)"/>
    <property type="match status" value="1"/>
</dbReference>
<evidence type="ECO:0000313" key="9">
    <source>
        <dbReference type="EMBL" id="KAF2131898.1"/>
    </source>
</evidence>
<feature type="transmembrane region" description="Helical" evidence="7">
    <location>
        <begin position="93"/>
        <end position="112"/>
    </location>
</feature>
<comment type="similarity">
    <text evidence="5">Belongs to the SAT4 family.</text>
</comment>
<proteinExistence type="inferred from homology"/>
<dbReference type="InterPro" id="IPR049326">
    <property type="entry name" value="Rhodopsin_dom_fungi"/>
</dbReference>
<feature type="transmembrane region" description="Helical" evidence="7">
    <location>
        <begin position="173"/>
        <end position="192"/>
    </location>
</feature>
<comment type="subcellular location">
    <subcellularLocation>
        <location evidence="1">Membrane</location>
        <topology evidence="1">Multi-pass membrane protein</topology>
    </subcellularLocation>
</comment>
<dbReference type="PANTHER" id="PTHR33048:SF47">
    <property type="entry name" value="INTEGRAL MEMBRANE PROTEIN-RELATED"/>
    <property type="match status" value="1"/>
</dbReference>
<keyword evidence="3 7" id="KW-1133">Transmembrane helix</keyword>
<feature type="transmembrane region" description="Helical" evidence="7">
    <location>
        <begin position="40"/>
        <end position="61"/>
    </location>
</feature>
<keyword evidence="4 7" id="KW-0472">Membrane</keyword>
<dbReference type="EMBL" id="ML977501">
    <property type="protein sequence ID" value="KAF2131898.1"/>
    <property type="molecule type" value="Genomic_DNA"/>
</dbReference>
<evidence type="ECO:0000256" key="7">
    <source>
        <dbReference type="SAM" id="Phobius"/>
    </source>
</evidence>
<accession>A0A6A6ALA8</accession>
<reference evidence="9" key="1">
    <citation type="journal article" date="2020" name="Stud. Mycol.">
        <title>101 Dothideomycetes genomes: a test case for predicting lifestyles and emergence of pathogens.</title>
        <authorList>
            <person name="Haridas S."/>
            <person name="Albert R."/>
            <person name="Binder M."/>
            <person name="Bloem J."/>
            <person name="Labutti K."/>
            <person name="Salamov A."/>
            <person name="Andreopoulos B."/>
            <person name="Baker S."/>
            <person name="Barry K."/>
            <person name="Bills G."/>
            <person name="Bluhm B."/>
            <person name="Cannon C."/>
            <person name="Castanera R."/>
            <person name="Culley D."/>
            <person name="Daum C."/>
            <person name="Ezra D."/>
            <person name="Gonzalez J."/>
            <person name="Henrissat B."/>
            <person name="Kuo A."/>
            <person name="Liang C."/>
            <person name="Lipzen A."/>
            <person name="Lutzoni F."/>
            <person name="Magnuson J."/>
            <person name="Mondo S."/>
            <person name="Nolan M."/>
            <person name="Ohm R."/>
            <person name="Pangilinan J."/>
            <person name="Park H.-J."/>
            <person name="Ramirez L."/>
            <person name="Alfaro M."/>
            <person name="Sun H."/>
            <person name="Tritt A."/>
            <person name="Yoshinaga Y."/>
            <person name="Zwiers L.-H."/>
            <person name="Turgeon B."/>
            <person name="Goodwin S."/>
            <person name="Spatafora J."/>
            <person name="Crous P."/>
            <person name="Grigoriev I."/>
        </authorList>
    </citation>
    <scope>NUCLEOTIDE SEQUENCE</scope>
    <source>
        <strain evidence="9">CBS 119687</strain>
    </source>
</reference>
<feature type="domain" description="Rhodopsin" evidence="8">
    <location>
        <begin position="26"/>
        <end position="268"/>
    </location>
</feature>
<dbReference type="GO" id="GO:0016020">
    <property type="term" value="C:membrane"/>
    <property type="evidence" value="ECO:0007669"/>
    <property type="project" value="UniProtKB-SubCell"/>
</dbReference>
<gene>
    <name evidence="9" type="ORF">P153DRAFT_373752</name>
</gene>
<evidence type="ECO:0000256" key="5">
    <source>
        <dbReference type="ARBA" id="ARBA00038359"/>
    </source>
</evidence>
<evidence type="ECO:0000259" key="8">
    <source>
        <dbReference type="Pfam" id="PF20684"/>
    </source>
</evidence>
<feature type="transmembrane region" description="Helical" evidence="7">
    <location>
        <begin position="204"/>
        <end position="224"/>
    </location>
</feature>
<feature type="transmembrane region" description="Helical" evidence="7">
    <location>
        <begin position="124"/>
        <end position="144"/>
    </location>
</feature>
<keyword evidence="2 7" id="KW-0812">Transmembrane</keyword>
<evidence type="ECO:0000313" key="10">
    <source>
        <dbReference type="Proteomes" id="UP000799771"/>
    </source>
</evidence>
<sequence length="369" mass="41127">MPNRQPELYAAAIVPYTAAAVALVSRIASRRRARTPQLVWEDYLAVVAFVVGSGFTFISLYKMRWGLGIPLENIGLPEDQIVRHYFLDLWADMWMYTFSVGLSKFVLLGFYWRTFGLSIIRQPIRILFVCSACWIVVRVTLISMQCQPIRKFWDQDVPGKCPMTPMMSLFGTAVPHLIIECAILLCPIIEIWRLHLPLSRKVAVAAMFASGLLVCGSALASVVHTVALEKKKDKDLTWDGLDDQIWAVCDVNLAHFSTSLPLLRPVFRPVFRSWGSIFSGFRSSSGHSEPSLNGKSVPTVGSAPKKRRRNHKDVYAESTVEFADEGGLMGSDGMQKAIAFHDFAPRNEGVEEGDGIYVGNERRVGGAIV</sequence>
<name>A0A6A6ALA8_9PLEO</name>
<evidence type="ECO:0000256" key="4">
    <source>
        <dbReference type="ARBA" id="ARBA00023136"/>
    </source>
</evidence>
<feature type="region of interest" description="Disordered" evidence="6">
    <location>
        <begin position="283"/>
        <end position="312"/>
    </location>
</feature>
<protein>
    <recommendedName>
        <fullName evidence="8">Rhodopsin domain-containing protein</fullName>
    </recommendedName>
</protein>
<organism evidence="9 10">
    <name type="scientific">Dothidotthia symphoricarpi CBS 119687</name>
    <dbReference type="NCBI Taxonomy" id="1392245"/>
    <lineage>
        <taxon>Eukaryota</taxon>
        <taxon>Fungi</taxon>
        <taxon>Dikarya</taxon>
        <taxon>Ascomycota</taxon>
        <taxon>Pezizomycotina</taxon>
        <taxon>Dothideomycetes</taxon>
        <taxon>Pleosporomycetidae</taxon>
        <taxon>Pleosporales</taxon>
        <taxon>Dothidotthiaceae</taxon>
        <taxon>Dothidotthia</taxon>
    </lineage>
</organism>